<feature type="region of interest" description="RNA binding" evidence="4">
    <location>
        <begin position="252"/>
        <end position="258"/>
    </location>
</feature>
<feature type="binding site" evidence="4">
    <location>
        <position position="194"/>
    </location>
    <ligand>
        <name>substrate</name>
    </ligand>
</feature>
<feature type="binding site" evidence="4">
    <location>
        <position position="314"/>
    </location>
    <ligand>
        <name>Zn(2+)</name>
        <dbReference type="ChEBI" id="CHEBI:29105"/>
    </ligand>
</feature>
<keyword evidence="2 4" id="KW-0808">Transferase</keyword>
<evidence type="ECO:0000256" key="2">
    <source>
        <dbReference type="ARBA" id="ARBA00022679"/>
    </source>
</evidence>
<feature type="active site" description="Proton acceptor" evidence="4">
    <location>
        <position position="93"/>
    </location>
</feature>
<evidence type="ECO:0000313" key="7">
    <source>
        <dbReference type="Proteomes" id="UP000831921"/>
    </source>
</evidence>
<keyword evidence="1 4" id="KW-0328">Glycosyltransferase</keyword>
<reference evidence="6 7" key="1">
    <citation type="submission" date="2022-05" db="EMBL/GenBank/DDBJ databases">
        <title>S8-45 Sphingomonas ultraviolaceadurans.</title>
        <authorList>
            <person name="Liu Y."/>
        </authorList>
    </citation>
    <scope>NUCLEOTIDE SEQUENCE [LARGE SCALE GENOMIC DNA]</scope>
    <source>
        <strain evidence="6 7">S8-45</strain>
    </source>
</reference>
<keyword evidence="4" id="KW-0862">Zinc</keyword>
<evidence type="ECO:0000256" key="4">
    <source>
        <dbReference type="HAMAP-Rule" id="MF_00168"/>
    </source>
</evidence>
<feature type="domain" description="tRNA-guanine(15) transglycosylase-like" evidence="5">
    <location>
        <begin position="15"/>
        <end position="373"/>
    </location>
</feature>
<accession>A0ABY5MWG3</accession>
<evidence type="ECO:0000256" key="1">
    <source>
        <dbReference type="ARBA" id="ARBA00022676"/>
    </source>
</evidence>
<dbReference type="InterPro" id="IPR036511">
    <property type="entry name" value="TGT-like_sf"/>
</dbReference>
<keyword evidence="4" id="KW-0671">Queuosine biosynthesis</keyword>
<comment type="pathway">
    <text evidence="4">tRNA modification; tRNA-queuosine biosynthesis.</text>
</comment>
<comment type="cofactor">
    <cofactor evidence="4">
        <name>Zn(2+)</name>
        <dbReference type="ChEBI" id="CHEBI:29105"/>
    </cofactor>
    <text evidence="4">Binds 1 zinc ion per subunit.</text>
</comment>
<name>A0ABY5MWG3_9SPHN</name>
<keyword evidence="4" id="KW-0479">Metal-binding</keyword>
<keyword evidence="7" id="KW-1185">Reference proteome</keyword>
<feature type="active site" description="Nucleophile" evidence="4">
    <location>
        <position position="271"/>
    </location>
</feature>
<evidence type="ECO:0000259" key="5">
    <source>
        <dbReference type="Pfam" id="PF01702"/>
    </source>
</evidence>
<comment type="subunit">
    <text evidence="4">Homodimer. Within each dimer, one monomer is responsible for RNA recognition and catalysis, while the other monomer binds to the replacement base PreQ1.</text>
</comment>
<dbReference type="InterPro" id="IPR050076">
    <property type="entry name" value="ArchSynthase1/Queuine_TRR"/>
</dbReference>
<organism evidence="6 7">
    <name type="scientific">Sphingomonas glaciei</name>
    <dbReference type="NCBI Taxonomy" id="2938948"/>
    <lineage>
        <taxon>Bacteria</taxon>
        <taxon>Pseudomonadati</taxon>
        <taxon>Pseudomonadota</taxon>
        <taxon>Alphaproteobacteria</taxon>
        <taxon>Sphingomonadales</taxon>
        <taxon>Sphingomonadaceae</taxon>
        <taxon>Sphingomonas</taxon>
    </lineage>
</organism>
<dbReference type="RefSeq" id="WP_249504566.1">
    <property type="nucleotide sequence ID" value="NZ_CP097253.1"/>
</dbReference>
<dbReference type="InterPro" id="IPR004803">
    <property type="entry name" value="TGT"/>
</dbReference>
<keyword evidence="3 4" id="KW-0819">tRNA processing</keyword>
<comment type="catalytic activity">
    <reaction evidence="4">
        <text>7-aminomethyl-7-carbaguanine + guanosine(34) in tRNA = 7-aminomethyl-7-carbaguanosine(34) in tRNA + guanine</text>
        <dbReference type="Rhea" id="RHEA:24104"/>
        <dbReference type="Rhea" id="RHEA-COMP:10341"/>
        <dbReference type="Rhea" id="RHEA-COMP:10342"/>
        <dbReference type="ChEBI" id="CHEBI:16235"/>
        <dbReference type="ChEBI" id="CHEBI:58703"/>
        <dbReference type="ChEBI" id="CHEBI:74269"/>
        <dbReference type="ChEBI" id="CHEBI:82833"/>
        <dbReference type="EC" id="2.4.2.29"/>
    </reaction>
</comment>
<gene>
    <name evidence="4 6" type="primary">tgt</name>
    <name evidence="6" type="ORF">M1K48_03945</name>
</gene>
<dbReference type="PANTHER" id="PTHR46499">
    <property type="entry name" value="QUEUINE TRNA-RIBOSYLTRANSFERASE"/>
    <property type="match status" value="1"/>
</dbReference>
<dbReference type="InterPro" id="IPR002616">
    <property type="entry name" value="tRNA_ribo_trans-like"/>
</dbReference>
<comment type="function">
    <text evidence="4">Catalyzes the base-exchange of a guanine (G) residue with the queuine precursor 7-aminomethyl-7-deazaguanine (PreQ1) at position 34 (anticodon wobble position) in tRNAs with GU(N) anticodons (tRNA-Asp, -Asn, -His and -Tyr). Catalysis occurs through a double-displacement mechanism. The nucleophile active site attacks the C1' of nucleotide 34 to detach the guanine base from the RNA, forming a covalent enzyme-RNA intermediate. The proton acceptor active site deprotonates the incoming PreQ1, allowing a nucleophilic attack on the C1' of the ribose to form the product. After dissociation, two additional enzymatic reactions on the tRNA convert PreQ1 to queuine (Q), resulting in the hypermodified nucleoside queuosine (7-(((4,5-cis-dihydroxy-2-cyclopenten-1-yl)amino)methyl)-7-deazaguanosine).</text>
</comment>
<dbReference type="Gene3D" id="3.20.20.105">
    <property type="entry name" value="Queuine tRNA-ribosyltransferase-like"/>
    <property type="match status" value="1"/>
</dbReference>
<sequence length="381" mass="42099">MTARFSFSIHATDGRARLGTIAMRRGEIRTPAFMPVGTAATVKAVKPEGVRAAGADIILGNTYHLMLRPGAERVARLGGLHAFMGWDRPILTDSGGYQVMSLSDLNKVTEEGVTFKSHLDGSRHLLSPQRSIEVQRLLGSSIVMQFDELVRPDVPEKKQREAMDRSIRWARRSREEFDRGEAHAEANAIFGIQQGVLDEKLRRESADALIDIGFDGYAVGGLAVGEGQEAMLGCLDFAPGQLPEDKPRYLMGVGKPDDIVEAVTRGIDMFDCVLPTRSGRTGQAFTADGPLNIRNAFHAEDKQPIEAGCPCPACTRYSRAYIHHLVRSGEILGAMLMTEHNLWFYQRMMQGLRDAIGEGRLTSHARDFLARYRHKAHSARA</sequence>
<dbReference type="HAMAP" id="MF_00168">
    <property type="entry name" value="Q_tRNA_Tgt"/>
    <property type="match status" value="1"/>
</dbReference>
<feature type="binding site" evidence="4">
    <location>
        <position position="309"/>
    </location>
    <ligand>
        <name>Zn(2+)</name>
        <dbReference type="ChEBI" id="CHEBI:29105"/>
    </ligand>
</feature>
<feature type="binding site" evidence="4">
    <location>
        <begin position="93"/>
        <end position="97"/>
    </location>
    <ligand>
        <name>substrate</name>
    </ligand>
</feature>
<dbReference type="Pfam" id="PF01702">
    <property type="entry name" value="TGT"/>
    <property type="match status" value="1"/>
</dbReference>
<feature type="region of interest" description="RNA binding; important for wobble base 34 recognition" evidence="4">
    <location>
        <begin position="276"/>
        <end position="280"/>
    </location>
</feature>
<dbReference type="SUPFAM" id="SSF51713">
    <property type="entry name" value="tRNA-guanine transglycosylase"/>
    <property type="match status" value="1"/>
</dbReference>
<dbReference type="EMBL" id="CP097253">
    <property type="protein sequence ID" value="UUR08795.1"/>
    <property type="molecule type" value="Genomic_DNA"/>
</dbReference>
<dbReference type="Proteomes" id="UP000831921">
    <property type="component" value="Chromosome"/>
</dbReference>
<dbReference type="NCBIfam" id="TIGR00449">
    <property type="entry name" value="tgt_general"/>
    <property type="match status" value="1"/>
</dbReference>
<evidence type="ECO:0000256" key="3">
    <source>
        <dbReference type="ARBA" id="ARBA00022694"/>
    </source>
</evidence>
<proteinExistence type="inferred from homology"/>
<feature type="binding site" evidence="4">
    <location>
        <position position="221"/>
    </location>
    <ligand>
        <name>substrate</name>
    </ligand>
</feature>
<protein>
    <recommendedName>
        <fullName evidence="4">Queuine tRNA-ribosyltransferase</fullName>
        <ecNumber evidence="4">2.4.2.29</ecNumber>
    </recommendedName>
    <alternativeName>
        <fullName evidence="4">Guanine insertion enzyme</fullName>
    </alternativeName>
    <alternativeName>
        <fullName evidence="4">tRNA-guanine transglycosylase</fullName>
    </alternativeName>
</protein>
<feature type="binding site" evidence="4">
    <location>
        <position position="340"/>
    </location>
    <ligand>
        <name>Zn(2+)</name>
        <dbReference type="ChEBI" id="CHEBI:29105"/>
    </ligand>
</feature>
<dbReference type="NCBIfam" id="TIGR00430">
    <property type="entry name" value="Q_tRNA_tgt"/>
    <property type="match status" value="1"/>
</dbReference>
<dbReference type="GO" id="GO:0016757">
    <property type="term" value="F:glycosyltransferase activity"/>
    <property type="evidence" value="ECO:0007669"/>
    <property type="project" value="UniProtKB-KW"/>
</dbReference>
<feature type="binding site" evidence="4">
    <location>
        <position position="147"/>
    </location>
    <ligand>
        <name>substrate</name>
    </ligand>
</feature>
<dbReference type="EC" id="2.4.2.29" evidence="4"/>
<dbReference type="PANTHER" id="PTHR46499:SF1">
    <property type="entry name" value="QUEUINE TRNA-RIBOSYLTRANSFERASE"/>
    <property type="match status" value="1"/>
</dbReference>
<feature type="binding site" evidence="4">
    <location>
        <position position="311"/>
    </location>
    <ligand>
        <name>Zn(2+)</name>
        <dbReference type="ChEBI" id="CHEBI:29105"/>
    </ligand>
</feature>
<comment type="similarity">
    <text evidence="4">Belongs to the queuine tRNA-ribosyltransferase family.</text>
</comment>
<evidence type="ECO:0000313" key="6">
    <source>
        <dbReference type="EMBL" id="UUR08795.1"/>
    </source>
</evidence>